<keyword evidence="1" id="KW-0812">Transmembrane</keyword>
<comment type="caution">
    <text evidence="2">The sequence shown here is derived from an EMBL/GenBank/DDBJ whole genome shotgun (WGS) entry which is preliminary data.</text>
</comment>
<protein>
    <submittedName>
        <fullName evidence="2">Uncharacterized protein</fullName>
    </submittedName>
</protein>
<keyword evidence="1" id="KW-1133">Transmembrane helix</keyword>
<accession>A0AAI9HRD6</accession>
<feature type="transmembrane region" description="Helical" evidence="1">
    <location>
        <begin position="55"/>
        <end position="80"/>
    </location>
</feature>
<feature type="transmembrane region" description="Helical" evidence="1">
    <location>
        <begin position="164"/>
        <end position="185"/>
    </location>
</feature>
<feature type="transmembrane region" description="Helical" evidence="1">
    <location>
        <begin position="247"/>
        <end position="272"/>
    </location>
</feature>
<feature type="transmembrane region" description="Helical" evidence="1">
    <location>
        <begin position="12"/>
        <end position="35"/>
    </location>
</feature>
<gene>
    <name evidence="2" type="ORF">PN925_001079</name>
</gene>
<dbReference type="EMBL" id="ABKJEP030000007">
    <property type="protein sequence ID" value="EMO9455737.1"/>
    <property type="molecule type" value="Genomic_DNA"/>
</dbReference>
<keyword evidence="1" id="KW-0472">Membrane</keyword>
<evidence type="ECO:0000256" key="1">
    <source>
        <dbReference type="SAM" id="Phobius"/>
    </source>
</evidence>
<dbReference type="AlphaFoldDB" id="A0AAI9HRD6"/>
<proteinExistence type="predicted"/>
<feature type="transmembrane region" description="Helical" evidence="1">
    <location>
        <begin position="100"/>
        <end position="119"/>
    </location>
</feature>
<organism evidence="2">
    <name type="scientific">Morganella morganii</name>
    <name type="common">Proteus morganii</name>
    <dbReference type="NCBI Taxonomy" id="582"/>
    <lineage>
        <taxon>Bacteria</taxon>
        <taxon>Pseudomonadati</taxon>
        <taxon>Pseudomonadota</taxon>
        <taxon>Gammaproteobacteria</taxon>
        <taxon>Enterobacterales</taxon>
        <taxon>Morganellaceae</taxon>
        <taxon>Morganella</taxon>
    </lineage>
</organism>
<reference evidence="2" key="1">
    <citation type="submission" date="2024-02" db="EMBL/GenBank/DDBJ databases">
        <authorList>
            <consortium name="Clinical and Environmental Microbiology Branch: Whole genome sequencing antimicrobial resistance pathogens in the healthcare setting"/>
        </authorList>
    </citation>
    <scope>NUCLEOTIDE SEQUENCE</scope>
    <source>
        <strain evidence="2">2023KU-00017</strain>
    </source>
</reference>
<sequence length="394" mass="45080">MSDTFTALFKQALYLVVKYTPFLILFSGLTIWFYLSHIGRINIFPEILSSYSSFISILASLFFIGTAFSITFILPSLILILLHSTLNQKDNFKYIKKTPVVSTFISCAFIAILLSISAYNVSYKKDVSFDITWITVTSASLLYAIINIGINYTYIKRKSLTKNTLCFIGITMTVTFFMSISSLSISFPMSLILSKVYADNAISSFFLSVILLTFTFFCFIPASIYYRQFDNKLIKPEKNEVSLMITSIPLVVFFLVCMLIPGLSVSIIHLSLNTLGFSDSQTHYYYINNKKYTSDMFNKDDWNPVTQGTFGKKLYIKGVSLFSMSGKKLICPEYTHKLQIETYKTDLYKQHFELDKDKMKQLKAATQNCILFNNDDIQQWDTLFDDNGKIKGTE</sequence>
<feature type="transmembrane region" description="Helical" evidence="1">
    <location>
        <begin position="205"/>
        <end position="226"/>
    </location>
</feature>
<name>A0AAI9HRD6_MORMO</name>
<evidence type="ECO:0000313" key="2">
    <source>
        <dbReference type="EMBL" id="EMO9455737.1"/>
    </source>
</evidence>
<feature type="transmembrane region" description="Helical" evidence="1">
    <location>
        <begin position="131"/>
        <end position="152"/>
    </location>
</feature>